<dbReference type="GO" id="GO:0046872">
    <property type="term" value="F:metal ion binding"/>
    <property type="evidence" value="ECO:0007669"/>
    <property type="project" value="UniProtKB-KW"/>
</dbReference>
<organism evidence="6">
    <name type="scientific">hydrothermal vent metagenome</name>
    <dbReference type="NCBI Taxonomy" id="652676"/>
    <lineage>
        <taxon>unclassified sequences</taxon>
        <taxon>metagenomes</taxon>
        <taxon>ecological metagenomes</taxon>
    </lineage>
</organism>
<evidence type="ECO:0000259" key="5">
    <source>
        <dbReference type="PROSITE" id="PS51007"/>
    </source>
</evidence>
<feature type="region of interest" description="Disordered" evidence="4">
    <location>
        <begin position="31"/>
        <end position="67"/>
    </location>
</feature>
<dbReference type="InterPro" id="IPR009056">
    <property type="entry name" value="Cyt_c-like_dom"/>
</dbReference>
<dbReference type="GO" id="GO:0020037">
    <property type="term" value="F:heme binding"/>
    <property type="evidence" value="ECO:0007669"/>
    <property type="project" value="InterPro"/>
</dbReference>
<dbReference type="PROSITE" id="PS51007">
    <property type="entry name" value="CYTC"/>
    <property type="match status" value="1"/>
</dbReference>
<dbReference type="Gene3D" id="1.10.760.10">
    <property type="entry name" value="Cytochrome c-like domain"/>
    <property type="match status" value="1"/>
</dbReference>
<protein>
    <submittedName>
        <fullName evidence="6">Cytochrome c, class I</fullName>
    </submittedName>
</protein>
<accession>A0A3B0X4V3</accession>
<name>A0A3B0X4V3_9ZZZZ</name>
<feature type="compositionally biased region" description="Polar residues" evidence="4">
    <location>
        <begin position="48"/>
        <end position="60"/>
    </location>
</feature>
<dbReference type="AlphaFoldDB" id="A0A3B0X4V3"/>
<gene>
    <name evidence="6" type="ORF">MNBD_GAMMA05-49</name>
</gene>
<evidence type="ECO:0000256" key="2">
    <source>
        <dbReference type="ARBA" id="ARBA00022723"/>
    </source>
</evidence>
<proteinExistence type="predicted"/>
<sequence length="157" mass="17155">MKRSCIQPFYALPIIIASCLLAACNSQPTQSSNTGCPQDRSTEMAPASSASMLNPLPANNENRDAGEDLYHSSAKPLACVECHGDKGNGNGRMASMFEPSPRNFTCSTLMTGLPDGQLFWIIKNGSIGTSMPAFDKLTDKQIWQLTIYLRSFKTWNI</sequence>
<reference evidence="6" key="1">
    <citation type="submission" date="2018-06" db="EMBL/GenBank/DDBJ databases">
        <authorList>
            <person name="Zhirakovskaya E."/>
        </authorList>
    </citation>
    <scope>NUCLEOTIDE SEQUENCE</scope>
</reference>
<dbReference type="EMBL" id="UOFE01000022">
    <property type="protein sequence ID" value="VAW51736.1"/>
    <property type="molecule type" value="Genomic_DNA"/>
</dbReference>
<dbReference type="Pfam" id="PF13442">
    <property type="entry name" value="Cytochrome_CBB3"/>
    <property type="match status" value="1"/>
</dbReference>
<evidence type="ECO:0000256" key="4">
    <source>
        <dbReference type="SAM" id="MobiDB-lite"/>
    </source>
</evidence>
<feature type="domain" description="Cytochrome c" evidence="5">
    <location>
        <begin position="61"/>
        <end position="153"/>
    </location>
</feature>
<evidence type="ECO:0000256" key="1">
    <source>
        <dbReference type="ARBA" id="ARBA00022617"/>
    </source>
</evidence>
<dbReference type="GO" id="GO:0009055">
    <property type="term" value="F:electron transfer activity"/>
    <property type="evidence" value="ECO:0007669"/>
    <property type="project" value="InterPro"/>
</dbReference>
<dbReference type="PROSITE" id="PS51257">
    <property type="entry name" value="PROKAR_LIPOPROTEIN"/>
    <property type="match status" value="1"/>
</dbReference>
<dbReference type="SUPFAM" id="SSF46626">
    <property type="entry name" value="Cytochrome c"/>
    <property type="match status" value="1"/>
</dbReference>
<evidence type="ECO:0000256" key="3">
    <source>
        <dbReference type="ARBA" id="ARBA00023004"/>
    </source>
</evidence>
<evidence type="ECO:0000313" key="6">
    <source>
        <dbReference type="EMBL" id="VAW51736.1"/>
    </source>
</evidence>
<keyword evidence="1" id="KW-0349">Heme</keyword>
<dbReference type="InterPro" id="IPR036909">
    <property type="entry name" value="Cyt_c-like_dom_sf"/>
</dbReference>
<keyword evidence="2" id="KW-0479">Metal-binding</keyword>
<keyword evidence="3" id="KW-0408">Iron</keyword>